<sequence length="466" mass="51760">MTRIFAPDISCDQCGRPGAWDWLYRCTEDRELIILEGIREGRKVWYDTIGQHLSQAATPAARGPEARSSRYSLFEEIIPQAIGSYSPDQIAILMKQREEVKQAIQATKKEQEPEGGLIPVSKLTTLLKGQSRPSWVPREQDECRATICHSCRPFLSERSYLSIDGIANGDIPAEAALGWGFNFYRQRPVSGVSLHTRSTSIYSASVRSIENSIDHTLEVAYAEFQGDDDVRRSAIPDKDTAVDDQATGHLSKITVPTNLSEIPYDSSAVKAQDNMEHGEKVSEMSTGFDWTVRPPWTPPPTPTPGPDILEAFGCCGDVLDDHGSPVVFYGRSPSSLKVNSTVRNEVFTSMTPKPWHTNPDGTHDPAKDWEHGHPHVSNHIRYEDEETYDKGLTLRFNQTVFDMACALPLPHPGSDERLFFAEDAPTAMEEQEMEDGFNPTPLDVPHGVAVTEEGVECSVADIITQC</sequence>
<gene>
    <name evidence="1" type="ORF">NKR23_g3005</name>
</gene>
<proteinExistence type="predicted"/>
<dbReference type="Proteomes" id="UP001174694">
    <property type="component" value="Unassembled WGS sequence"/>
</dbReference>
<comment type="caution">
    <text evidence="1">The sequence shown here is derived from an EMBL/GenBank/DDBJ whole genome shotgun (WGS) entry which is preliminary data.</text>
</comment>
<evidence type="ECO:0000313" key="1">
    <source>
        <dbReference type="EMBL" id="KAJ9151848.1"/>
    </source>
</evidence>
<evidence type="ECO:0000313" key="2">
    <source>
        <dbReference type="Proteomes" id="UP001174694"/>
    </source>
</evidence>
<dbReference type="EMBL" id="JANBVO010000005">
    <property type="protein sequence ID" value="KAJ9151848.1"/>
    <property type="molecule type" value="Genomic_DNA"/>
</dbReference>
<name>A0AA38VXQ3_9PEZI</name>
<organism evidence="1 2">
    <name type="scientific">Pleurostoma richardsiae</name>
    <dbReference type="NCBI Taxonomy" id="41990"/>
    <lineage>
        <taxon>Eukaryota</taxon>
        <taxon>Fungi</taxon>
        <taxon>Dikarya</taxon>
        <taxon>Ascomycota</taxon>
        <taxon>Pezizomycotina</taxon>
        <taxon>Sordariomycetes</taxon>
        <taxon>Sordariomycetidae</taxon>
        <taxon>Calosphaeriales</taxon>
        <taxon>Pleurostomataceae</taxon>
        <taxon>Pleurostoma</taxon>
    </lineage>
</organism>
<reference evidence="1" key="1">
    <citation type="submission" date="2022-07" db="EMBL/GenBank/DDBJ databases">
        <title>Fungi with potential for degradation of polypropylene.</title>
        <authorList>
            <person name="Gostincar C."/>
        </authorList>
    </citation>
    <scope>NUCLEOTIDE SEQUENCE</scope>
    <source>
        <strain evidence="1">EXF-13308</strain>
    </source>
</reference>
<dbReference type="AlphaFoldDB" id="A0AA38VXQ3"/>
<keyword evidence="2" id="KW-1185">Reference proteome</keyword>
<protein>
    <submittedName>
        <fullName evidence="1">Uncharacterized protein</fullName>
    </submittedName>
</protein>
<accession>A0AA38VXQ3</accession>